<keyword evidence="1" id="KW-1133">Transmembrane helix</keyword>
<dbReference type="InterPro" id="IPR013216">
    <property type="entry name" value="Methyltransf_11"/>
</dbReference>
<accession>A0A0G0PJ90</accession>
<organism evidence="3 4">
    <name type="scientific">Candidatus Woesebacteria bacterium GW2011_GWA1_39_12</name>
    <dbReference type="NCBI Taxonomy" id="1618549"/>
    <lineage>
        <taxon>Bacteria</taxon>
        <taxon>Candidatus Woeseibacteriota</taxon>
    </lineage>
</organism>
<dbReference type="Gene3D" id="3.40.50.150">
    <property type="entry name" value="Vaccinia Virus protein VP39"/>
    <property type="match status" value="1"/>
</dbReference>
<dbReference type="SUPFAM" id="SSF53335">
    <property type="entry name" value="S-adenosyl-L-methionine-dependent methyltransferases"/>
    <property type="match status" value="1"/>
</dbReference>
<keyword evidence="3" id="KW-0489">Methyltransferase</keyword>
<dbReference type="CDD" id="cd02440">
    <property type="entry name" value="AdoMet_MTases"/>
    <property type="match status" value="1"/>
</dbReference>
<reference evidence="3 4" key="1">
    <citation type="journal article" date="2015" name="Nature">
        <title>rRNA introns, odd ribosomes, and small enigmatic genomes across a large radiation of phyla.</title>
        <authorList>
            <person name="Brown C.T."/>
            <person name="Hug L.A."/>
            <person name="Thomas B.C."/>
            <person name="Sharon I."/>
            <person name="Castelle C.J."/>
            <person name="Singh A."/>
            <person name="Wilkins M.J."/>
            <person name="Williams K.H."/>
            <person name="Banfield J.F."/>
        </authorList>
    </citation>
    <scope>NUCLEOTIDE SEQUENCE [LARGE SCALE GENOMIC DNA]</scope>
</reference>
<dbReference type="GO" id="GO:0032259">
    <property type="term" value="P:methylation"/>
    <property type="evidence" value="ECO:0007669"/>
    <property type="project" value="UniProtKB-KW"/>
</dbReference>
<keyword evidence="3" id="KW-0808">Transferase</keyword>
<protein>
    <submittedName>
        <fullName evidence="3">Methyltransferase type 11</fullName>
    </submittedName>
</protein>
<keyword evidence="1" id="KW-0472">Membrane</keyword>
<dbReference type="AlphaFoldDB" id="A0A0G0PJ90"/>
<feature type="domain" description="Methyltransferase type 11" evidence="2">
    <location>
        <begin position="40"/>
        <end position="132"/>
    </location>
</feature>
<dbReference type="Pfam" id="PF08241">
    <property type="entry name" value="Methyltransf_11"/>
    <property type="match status" value="1"/>
</dbReference>
<evidence type="ECO:0000313" key="3">
    <source>
        <dbReference type="EMBL" id="KKQ98129.1"/>
    </source>
</evidence>
<dbReference type="PANTHER" id="PTHR43861:SF6">
    <property type="entry name" value="METHYLTRANSFERASE TYPE 11"/>
    <property type="match status" value="1"/>
</dbReference>
<comment type="caution">
    <text evidence="3">The sequence shown here is derived from an EMBL/GenBank/DDBJ whole genome shotgun (WGS) entry which is preliminary data.</text>
</comment>
<feature type="transmembrane region" description="Helical" evidence="1">
    <location>
        <begin position="189"/>
        <end position="206"/>
    </location>
</feature>
<dbReference type="GO" id="GO:0008757">
    <property type="term" value="F:S-adenosylmethionine-dependent methyltransferase activity"/>
    <property type="evidence" value="ECO:0007669"/>
    <property type="project" value="InterPro"/>
</dbReference>
<proteinExistence type="predicted"/>
<dbReference type="InterPro" id="IPR029063">
    <property type="entry name" value="SAM-dependent_MTases_sf"/>
</dbReference>
<evidence type="ECO:0000313" key="4">
    <source>
        <dbReference type="Proteomes" id="UP000034325"/>
    </source>
</evidence>
<dbReference type="PANTHER" id="PTHR43861">
    <property type="entry name" value="TRANS-ACONITATE 2-METHYLTRANSFERASE-RELATED"/>
    <property type="match status" value="1"/>
</dbReference>
<evidence type="ECO:0000256" key="1">
    <source>
        <dbReference type="SAM" id="Phobius"/>
    </source>
</evidence>
<dbReference type="EMBL" id="LBWA01000005">
    <property type="protein sequence ID" value="KKQ98129.1"/>
    <property type="molecule type" value="Genomic_DNA"/>
</dbReference>
<keyword evidence="1" id="KW-0812">Transmembrane</keyword>
<name>A0A0G0PJ90_9BACT</name>
<sequence length="221" mass="26141">MTMSLYDRKAGKMDYFLSYVPFTYNWLLQKLVSGNLRTILDVGCGTGFPVEIINKDKKYKVVGIDIYKPYIEICKRKNVFKKLVHKDVRKINFGPKSFDAVICFHLLEHLEKKDAERLIKKMETIAKNEIILVIPVGNLPQEEYDDNLYQRHLSQWQPAYFKKRGYKVIGQGSKFIYGDLNVVEKFKSFSYVLFFISFLLQPILWFKPDWATYMFCVKKIK</sequence>
<evidence type="ECO:0000259" key="2">
    <source>
        <dbReference type="Pfam" id="PF08241"/>
    </source>
</evidence>
<gene>
    <name evidence="3" type="ORF">UT23_C0005G0052</name>
</gene>
<dbReference type="Proteomes" id="UP000034325">
    <property type="component" value="Unassembled WGS sequence"/>
</dbReference>